<dbReference type="PROSITE" id="PS50853">
    <property type="entry name" value="FN3"/>
    <property type="match status" value="1"/>
</dbReference>
<dbReference type="Pfam" id="PF18962">
    <property type="entry name" value="Por_Secre_tail"/>
    <property type="match status" value="1"/>
</dbReference>
<dbReference type="PROSITE" id="PS00137">
    <property type="entry name" value="SUBTILASE_HIS"/>
    <property type="match status" value="1"/>
</dbReference>
<evidence type="ECO:0000256" key="3">
    <source>
        <dbReference type="ARBA" id="ARBA00022801"/>
    </source>
</evidence>
<dbReference type="PROSITE" id="PS51892">
    <property type="entry name" value="SUBTILASE"/>
    <property type="match status" value="1"/>
</dbReference>
<dbReference type="InterPro" id="IPR003961">
    <property type="entry name" value="FN3_dom"/>
</dbReference>
<dbReference type="InterPro" id="IPR051048">
    <property type="entry name" value="Peptidase_S8/S53_subtilisin"/>
</dbReference>
<dbReference type="Proteomes" id="UP000823772">
    <property type="component" value="Unassembled WGS sequence"/>
</dbReference>
<dbReference type="InterPro" id="IPR026444">
    <property type="entry name" value="Secre_tail"/>
</dbReference>
<accession>A0A9D9J286</accession>
<dbReference type="CDD" id="cd00063">
    <property type="entry name" value="FN3"/>
    <property type="match status" value="1"/>
</dbReference>
<dbReference type="GO" id="GO:0006508">
    <property type="term" value="P:proteolysis"/>
    <property type="evidence" value="ECO:0007669"/>
    <property type="project" value="UniProtKB-KW"/>
</dbReference>
<dbReference type="InterPro" id="IPR032304">
    <property type="entry name" value="Peptidase_S8_N"/>
</dbReference>
<dbReference type="PANTHER" id="PTHR43399:SF4">
    <property type="entry name" value="CELL WALL-ASSOCIATED PROTEASE"/>
    <property type="match status" value="1"/>
</dbReference>
<dbReference type="InterPro" id="IPR015500">
    <property type="entry name" value="Peptidase_S8_subtilisin-rel"/>
</dbReference>
<proteinExistence type="inferred from homology"/>
<comment type="similarity">
    <text evidence="1 5">Belongs to the peptidase S8 family.</text>
</comment>
<gene>
    <name evidence="7" type="ORF">IAC87_08085</name>
</gene>
<dbReference type="SUPFAM" id="SSF49265">
    <property type="entry name" value="Fibronectin type III"/>
    <property type="match status" value="1"/>
</dbReference>
<dbReference type="InterPro" id="IPR036852">
    <property type="entry name" value="Peptidase_S8/S53_dom_sf"/>
</dbReference>
<dbReference type="InterPro" id="IPR000209">
    <property type="entry name" value="Peptidase_S8/S53_dom"/>
</dbReference>
<evidence type="ECO:0000256" key="2">
    <source>
        <dbReference type="ARBA" id="ARBA00022670"/>
    </source>
</evidence>
<dbReference type="GO" id="GO:0004252">
    <property type="term" value="F:serine-type endopeptidase activity"/>
    <property type="evidence" value="ECO:0007669"/>
    <property type="project" value="UniProtKB-UniRule"/>
</dbReference>
<dbReference type="InterPro" id="IPR023828">
    <property type="entry name" value="Peptidase_S8_Ser-AS"/>
</dbReference>
<dbReference type="InterPro" id="IPR022398">
    <property type="entry name" value="Peptidase_S8_His-AS"/>
</dbReference>
<evidence type="ECO:0000259" key="6">
    <source>
        <dbReference type="PROSITE" id="PS50853"/>
    </source>
</evidence>
<feature type="active site" description="Charge relay system" evidence="5">
    <location>
        <position position="451"/>
    </location>
</feature>
<feature type="active site" description="Charge relay system" evidence="5">
    <location>
        <position position="269"/>
    </location>
</feature>
<dbReference type="PROSITE" id="PS00138">
    <property type="entry name" value="SUBTILASE_SER"/>
    <property type="match status" value="1"/>
</dbReference>
<dbReference type="NCBIfam" id="TIGR04183">
    <property type="entry name" value="Por_Secre_tail"/>
    <property type="match status" value="1"/>
</dbReference>
<evidence type="ECO:0000256" key="4">
    <source>
        <dbReference type="ARBA" id="ARBA00022825"/>
    </source>
</evidence>
<sequence>MSKKLITWIFLPCLIMMSACVREYQEKPVSNPAIFETEGMIPGFMRIKVTEELAARLEQQAGPDGIIRNIGVKSSDDILQGFGFESMKRTFPYAGKFEARTRKEGLHLWYNVIFNPEVSLTKAGNDLSDIEGISIIEGRPAIKRPEYTSVPVDLNGTATKAGAQDIFDDPHLSEQWHYYNDGSLYGSTAGCDVNVIPAWEKGYVGNPDVIVAVTDGGIDYRHVDLKDNLWINEAELNGVEGVDDDGNGYVDDIYGYDFVYSRGIYPDDHGTHVAGTIAAVNNNGIGVSGIAGGNKALGIPGVRVMSCQIFYGEEGAYDVAPAFKYAADNGAVISQNSWGYENTSTIFESDKDAIDYFIKYAGIDENGNQTGPMKGGLVIFAAGNDNKSYGSPGSYENVIAVSALAADFERAYYSNYGSWCDIAAPGGDAYKNQYVISTTTNNSYEGFQGTSMACPHVSGIAALILSIYGGEGFTPDQLREMLESTANPVIYEGHNSRYDGQLGKGLVDVGAILNNYVIENPLPQPVTDLKAESTGTSSIRLSWTVTANENGKTPVSYNIYFSTGKFDSSIDRNSLPEGISAIRIDNDRKAGEKFEYDLTGLEDGTTYYIAADASDGSQLSELSPVVSCQTVPNAAPEATDEIPDIVLPGIGYGKSFDLDDYFHDENGDILAYRCSYPKQYIEAAIDGSILTVKATAKANSEISVTATDPSGESASLKFRVSIMETGLEYFCYPNPVIDVMYIKSSALSGTVNVSVEALSGKKVYEITGYDPSSDSPEPINLSTVKTGNYTVIITDSQGNITRQNIMKL</sequence>
<dbReference type="SUPFAM" id="SSF52743">
    <property type="entry name" value="Subtilisin-like"/>
    <property type="match status" value="1"/>
</dbReference>
<dbReference type="Pfam" id="PF00082">
    <property type="entry name" value="Peptidase_S8"/>
    <property type="match status" value="1"/>
</dbReference>
<dbReference type="PROSITE" id="PS51257">
    <property type="entry name" value="PROKAR_LIPOPROTEIN"/>
    <property type="match status" value="1"/>
</dbReference>
<dbReference type="EMBL" id="JADILY010000171">
    <property type="protein sequence ID" value="MBO8482484.1"/>
    <property type="molecule type" value="Genomic_DNA"/>
</dbReference>
<reference evidence="7" key="1">
    <citation type="submission" date="2020-10" db="EMBL/GenBank/DDBJ databases">
        <authorList>
            <person name="Gilroy R."/>
        </authorList>
    </citation>
    <scope>NUCLEOTIDE SEQUENCE</scope>
    <source>
        <strain evidence="7">B3-2255</strain>
    </source>
</reference>
<feature type="domain" description="Fibronectin type-III" evidence="6">
    <location>
        <begin position="525"/>
        <end position="633"/>
    </location>
</feature>
<protein>
    <submittedName>
        <fullName evidence="7">S8 family serine peptidase</fullName>
    </submittedName>
</protein>
<dbReference type="Pfam" id="PF00041">
    <property type="entry name" value="fn3"/>
    <property type="match status" value="1"/>
</dbReference>
<dbReference type="AlphaFoldDB" id="A0A9D9J286"/>
<dbReference type="Pfam" id="PF16361">
    <property type="entry name" value="Peptidase_S8_N"/>
    <property type="match status" value="1"/>
</dbReference>
<keyword evidence="3 5" id="KW-0378">Hydrolase</keyword>
<dbReference type="PANTHER" id="PTHR43399">
    <property type="entry name" value="SUBTILISIN-RELATED"/>
    <property type="match status" value="1"/>
</dbReference>
<evidence type="ECO:0000313" key="7">
    <source>
        <dbReference type="EMBL" id="MBO8482484.1"/>
    </source>
</evidence>
<reference evidence="7" key="2">
    <citation type="journal article" date="2021" name="PeerJ">
        <title>Extensive microbial diversity within the chicken gut microbiome revealed by metagenomics and culture.</title>
        <authorList>
            <person name="Gilroy R."/>
            <person name="Ravi A."/>
            <person name="Getino M."/>
            <person name="Pursley I."/>
            <person name="Horton D.L."/>
            <person name="Alikhan N.F."/>
            <person name="Baker D."/>
            <person name="Gharbi K."/>
            <person name="Hall N."/>
            <person name="Watson M."/>
            <person name="Adriaenssens E.M."/>
            <person name="Foster-Nyarko E."/>
            <person name="Jarju S."/>
            <person name="Secka A."/>
            <person name="Antonio M."/>
            <person name="Oren A."/>
            <person name="Chaudhuri R.R."/>
            <person name="La Ragione R."/>
            <person name="Hildebrand F."/>
            <person name="Pallen M.J."/>
        </authorList>
    </citation>
    <scope>NUCLEOTIDE SEQUENCE</scope>
    <source>
        <strain evidence="7">B3-2255</strain>
    </source>
</reference>
<dbReference type="InterPro" id="IPR036116">
    <property type="entry name" value="FN3_sf"/>
</dbReference>
<evidence type="ECO:0000313" key="8">
    <source>
        <dbReference type="Proteomes" id="UP000823772"/>
    </source>
</evidence>
<keyword evidence="2 5" id="KW-0645">Protease</keyword>
<feature type="active site" description="Charge relay system" evidence="5">
    <location>
        <position position="215"/>
    </location>
</feature>
<keyword evidence="4 5" id="KW-0720">Serine protease</keyword>
<name>A0A9D9J286_9BACT</name>
<dbReference type="PRINTS" id="PR00723">
    <property type="entry name" value="SUBTILISIN"/>
</dbReference>
<dbReference type="Gene3D" id="3.40.50.200">
    <property type="entry name" value="Peptidase S8/S53 domain"/>
    <property type="match status" value="1"/>
</dbReference>
<comment type="caution">
    <text evidence="7">The sequence shown here is derived from an EMBL/GenBank/DDBJ whole genome shotgun (WGS) entry which is preliminary data.</text>
</comment>
<evidence type="ECO:0000256" key="1">
    <source>
        <dbReference type="ARBA" id="ARBA00011073"/>
    </source>
</evidence>
<organism evidence="7 8">
    <name type="scientific">Candidatus Merdivivens faecigallinarum</name>
    <dbReference type="NCBI Taxonomy" id="2840871"/>
    <lineage>
        <taxon>Bacteria</taxon>
        <taxon>Pseudomonadati</taxon>
        <taxon>Bacteroidota</taxon>
        <taxon>Bacteroidia</taxon>
        <taxon>Bacteroidales</taxon>
        <taxon>Muribaculaceae</taxon>
        <taxon>Muribaculaceae incertae sedis</taxon>
        <taxon>Candidatus Merdivivens</taxon>
    </lineage>
</organism>
<dbReference type="Gene3D" id="2.60.40.10">
    <property type="entry name" value="Immunoglobulins"/>
    <property type="match status" value="1"/>
</dbReference>
<dbReference type="InterPro" id="IPR013783">
    <property type="entry name" value="Ig-like_fold"/>
</dbReference>
<evidence type="ECO:0000256" key="5">
    <source>
        <dbReference type="PROSITE-ProRule" id="PRU01240"/>
    </source>
</evidence>
<dbReference type="SMART" id="SM00060">
    <property type="entry name" value="FN3"/>
    <property type="match status" value="1"/>
</dbReference>